<organism evidence="4 5">
    <name type="scientific">Maioricimonas rarisocia</name>
    <dbReference type="NCBI Taxonomy" id="2528026"/>
    <lineage>
        <taxon>Bacteria</taxon>
        <taxon>Pseudomonadati</taxon>
        <taxon>Planctomycetota</taxon>
        <taxon>Planctomycetia</taxon>
        <taxon>Planctomycetales</taxon>
        <taxon>Planctomycetaceae</taxon>
        <taxon>Maioricimonas</taxon>
    </lineage>
</organism>
<evidence type="ECO:0000256" key="1">
    <source>
        <dbReference type="ARBA" id="ARBA00011084"/>
    </source>
</evidence>
<feature type="transmembrane region" description="Helical" evidence="3">
    <location>
        <begin position="19"/>
        <end position="40"/>
    </location>
</feature>
<dbReference type="AlphaFoldDB" id="A0A517Z5J8"/>
<comment type="similarity">
    <text evidence="1">Belongs to the GSP J family.</text>
</comment>
<dbReference type="InterPro" id="IPR010055">
    <property type="entry name" value="T2SS_protein-GspJ"/>
</dbReference>
<dbReference type="InterPro" id="IPR045584">
    <property type="entry name" value="Pilin-like"/>
</dbReference>
<evidence type="ECO:0000313" key="4">
    <source>
        <dbReference type="EMBL" id="QDU37743.1"/>
    </source>
</evidence>
<sequence>MTPPVAHVRTPRRRQAFTLLEVIIALGIGLILLAGIYSAIEVYMRITITGQDQVAQAQIIRAIFNRMSNDAASVVFAVPEEETEDEESLEDPATGDLPEEDAAEEEIVIDVGDSVSAMQQTSLGIVGDSTTIMLHISRPARGLSYAEAINAGSIVTRTSDLMSVSYFLAAEGGSSLGAAVASLATSGGATAPGGFAASDSDGIVGLARLEGDRMALDYADAQADIDGMAQASKILAPEVVYLQFRYFDGIDWWDVWDSQTEGRLPRAIEVTLGLRPIPELTSSARVTPADSTSNNDTEEESLRFVQQIIAIPLSEPYIEEEAYY</sequence>
<evidence type="ECO:0000313" key="5">
    <source>
        <dbReference type="Proteomes" id="UP000320496"/>
    </source>
</evidence>
<keyword evidence="3" id="KW-1133">Transmembrane helix</keyword>
<gene>
    <name evidence="4" type="ORF">Mal4_20600</name>
</gene>
<keyword evidence="5" id="KW-1185">Reference proteome</keyword>
<dbReference type="RefSeq" id="WP_197444287.1">
    <property type="nucleotide sequence ID" value="NZ_CP036275.1"/>
</dbReference>
<dbReference type="NCBIfam" id="TIGR02532">
    <property type="entry name" value="IV_pilin_GFxxxE"/>
    <property type="match status" value="1"/>
</dbReference>
<name>A0A517Z5J8_9PLAN</name>
<dbReference type="KEGG" id="mri:Mal4_20600"/>
<dbReference type="Proteomes" id="UP000320496">
    <property type="component" value="Chromosome"/>
</dbReference>
<protein>
    <recommendedName>
        <fullName evidence="2">Type II secretion system protein J</fullName>
    </recommendedName>
</protein>
<dbReference type="SUPFAM" id="SSF54523">
    <property type="entry name" value="Pili subunits"/>
    <property type="match status" value="1"/>
</dbReference>
<dbReference type="InterPro" id="IPR012902">
    <property type="entry name" value="N_methyl_site"/>
</dbReference>
<dbReference type="Pfam" id="PF11612">
    <property type="entry name" value="T2SSJ"/>
    <property type="match status" value="1"/>
</dbReference>
<keyword evidence="3" id="KW-0472">Membrane</keyword>
<dbReference type="Pfam" id="PF07963">
    <property type="entry name" value="N_methyl"/>
    <property type="match status" value="1"/>
</dbReference>
<accession>A0A517Z5J8</accession>
<evidence type="ECO:0000256" key="3">
    <source>
        <dbReference type="SAM" id="Phobius"/>
    </source>
</evidence>
<proteinExistence type="inferred from homology"/>
<keyword evidence="3" id="KW-0812">Transmembrane</keyword>
<evidence type="ECO:0000256" key="2">
    <source>
        <dbReference type="ARBA" id="ARBA00021539"/>
    </source>
</evidence>
<reference evidence="4 5" key="1">
    <citation type="submission" date="2019-02" db="EMBL/GenBank/DDBJ databases">
        <title>Deep-cultivation of Planctomycetes and their phenomic and genomic characterization uncovers novel biology.</title>
        <authorList>
            <person name="Wiegand S."/>
            <person name="Jogler M."/>
            <person name="Boedeker C."/>
            <person name="Pinto D."/>
            <person name="Vollmers J."/>
            <person name="Rivas-Marin E."/>
            <person name="Kohn T."/>
            <person name="Peeters S.H."/>
            <person name="Heuer A."/>
            <person name="Rast P."/>
            <person name="Oberbeckmann S."/>
            <person name="Bunk B."/>
            <person name="Jeske O."/>
            <person name="Meyerdierks A."/>
            <person name="Storesund J.E."/>
            <person name="Kallscheuer N."/>
            <person name="Luecker S."/>
            <person name="Lage O.M."/>
            <person name="Pohl T."/>
            <person name="Merkel B.J."/>
            <person name="Hornburger P."/>
            <person name="Mueller R.-W."/>
            <person name="Bruemmer F."/>
            <person name="Labrenz M."/>
            <person name="Spormann A.M."/>
            <person name="Op den Camp H."/>
            <person name="Overmann J."/>
            <person name="Amann R."/>
            <person name="Jetten M.S.M."/>
            <person name="Mascher T."/>
            <person name="Medema M.H."/>
            <person name="Devos D.P."/>
            <person name="Kaster A.-K."/>
            <person name="Ovreas L."/>
            <person name="Rohde M."/>
            <person name="Galperin M.Y."/>
            <person name="Jogler C."/>
        </authorList>
    </citation>
    <scope>NUCLEOTIDE SEQUENCE [LARGE SCALE GENOMIC DNA]</scope>
    <source>
        <strain evidence="4 5">Mal4</strain>
    </source>
</reference>
<dbReference type="EMBL" id="CP036275">
    <property type="protein sequence ID" value="QDU37743.1"/>
    <property type="molecule type" value="Genomic_DNA"/>
</dbReference>